<gene>
    <name evidence="1" type="ORF">METZ01_LOCUS183407</name>
</gene>
<dbReference type="EMBL" id="UINC01036498">
    <property type="protein sequence ID" value="SVB30553.1"/>
    <property type="molecule type" value="Genomic_DNA"/>
</dbReference>
<protein>
    <submittedName>
        <fullName evidence="1">Uncharacterized protein</fullName>
    </submittedName>
</protein>
<evidence type="ECO:0000313" key="1">
    <source>
        <dbReference type="EMBL" id="SVB30553.1"/>
    </source>
</evidence>
<accession>A0A382CYY4</accession>
<reference evidence="1" key="1">
    <citation type="submission" date="2018-05" db="EMBL/GenBank/DDBJ databases">
        <authorList>
            <person name="Lanie J.A."/>
            <person name="Ng W.-L."/>
            <person name="Kazmierczak K.M."/>
            <person name="Andrzejewski T.M."/>
            <person name="Davidsen T.M."/>
            <person name="Wayne K.J."/>
            <person name="Tettelin H."/>
            <person name="Glass J.I."/>
            <person name="Rusch D."/>
            <person name="Podicherti R."/>
            <person name="Tsui H.-C.T."/>
            <person name="Winkler M.E."/>
        </authorList>
    </citation>
    <scope>NUCLEOTIDE SEQUENCE</scope>
</reference>
<proteinExistence type="predicted"/>
<name>A0A382CYY4_9ZZZZ</name>
<sequence>MYQHFREPPLIEENIKLTTRASECSHCGGKMVLRSEEIICLMCGKTNYLPIKTLAAIPRPEYREELITSLDKKSFMIKYRIMNRALLSRVPEKGSGTIQPYASCVDISGPIRTLTAAHSRENLRKGFYRATGLRLKDLEEALN</sequence>
<organism evidence="1">
    <name type="scientific">marine metagenome</name>
    <dbReference type="NCBI Taxonomy" id="408172"/>
    <lineage>
        <taxon>unclassified sequences</taxon>
        <taxon>metagenomes</taxon>
        <taxon>ecological metagenomes</taxon>
    </lineage>
</organism>
<dbReference type="AlphaFoldDB" id="A0A382CYY4"/>